<dbReference type="AlphaFoldDB" id="A0A382KLM7"/>
<protein>
    <submittedName>
        <fullName evidence="1">Uncharacterized protein</fullName>
    </submittedName>
</protein>
<dbReference type="EMBL" id="UINC01080885">
    <property type="protein sequence ID" value="SVC24242.1"/>
    <property type="molecule type" value="Genomic_DNA"/>
</dbReference>
<gene>
    <name evidence="1" type="ORF">METZ01_LOCUS277096</name>
</gene>
<name>A0A382KLM7_9ZZZZ</name>
<evidence type="ECO:0000313" key="1">
    <source>
        <dbReference type="EMBL" id="SVC24242.1"/>
    </source>
</evidence>
<accession>A0A382KLM7</accession>
<reference evidence="1" key="1">
    <citation type="submission" date="2018-05" db="EMBL/GenBank/DDBJ databases">
        <authorList>
            <person name="Lanie J.A."/>
            <person name="Ng W.-L."/>
            <person name="Kazmierczak K.M."/>
            <person name="Andrzejewski T.M."/>
            <person name="Davidsen T.M."/>
            <person name="Wayne K.J."/>
            <person name="Tettelin H."/>
            <person name="Glass J.I."/>
            <person name="Rusch D."/>
            <person name="Podicherti R."/>
            <person name="Tsui H.-C.T."/>
            <person name="Winkler M.E."/>
        </authorList>
    </citation>
    <scope>NUCLEOTIDE SEQUENCE</scope>
</reference>
<organism evidence="1">
    <name type="scientific">marine metagenome</name>
    <dbReference type="NCBI Taxonomy" id="408172"/>
    <lineage>
        <taxon>unclassified sequences</taxon>
        <taxon>metagenomes</taxon>
        <taxon>ecological metagenomes</taxon>
    </lineage>
</organism>
<feature type="non-terminal residue" evidence="1">
    <location>
        <position position="22"/>
    </location>
</feature>
<sequence length="22" mass="2689">MRKLSREDFTRLDQIDPLAEVR</sequence>
<proteinExistence type="predicted"/>